<dbReference type="Proteomes" id="UP000030982">
    <property type="component" value="Unassembled WGS sequence"/>
</dbReference>
<organism evidence="1 2">
    <name type="scientific">Sinomonas humi</name>
    <dbReference type="NCBI Taxonomy" id="1338436"/>
    <lineage>
        <taxon>Bacteria</taxon>
        <taxon>Bacillati</taxon>
        <taxon>Actinomycetota</taxon>
        <taxon>Actinomycetes</taxon>
        <taxon>Micrococcales</taxon>
        <taxon>Micrococcaceae</taxon>
        <taxon>Sinomonas</taxon>
    </lineage>
</organism>
<reference evidence="1 2" key="1">
    <citation type="submission" date="2014-09" db="EMBL/GenBank/DDBJ databases">
        <title>Genome sequence of Sinomonas sp. MUSC 117.</title>
        <authorList>
            <person name="Lee L.-H."/>
        </authorList>
    </citation>
    <scope>NUCLEOTIDE SEQUENCE [LARGE SCALE GENOMIC DNA]</scope>
    <source>
        <strain evidence="1 2">MUSC 117</strain>
    </source>
</reference>
<gene>
    <name evidence="1" type="ORF">LK10_18235</name>
</gene>
<comment type="caution">
    <text evidence="1">The sequence shown here is derived from an EMBL/GenBank/DDBJ whole genome shotgun (WGS) entry which is preliminary data.</text>
</comment>
<evidence type="ECO:0000313" key="1">
    <source>
        <dbReference type="EMBL" id="KHL01078.1"/>
    </source>
</evidence>
<accession>A0A0B2AH51</accession>
<keyword evidence="2" id="KW-1185">Reference proteome</keyword>
<evidence type="ECO:0000313" key="2">
    <source>
        <dbReference type="Proteomes" id="UP000030982"/>
    </source>
</evidence>
<dbReference type="EMBL" id="JTDL01000145">
    <property type="protein sequence ID" value="KHL01078.1"/>
    <property type="molecule type" value="Genomic_DNA"/>
</dbReference>
<dbReference type="AlphaFoldDB" id="A0A0B2AH51"/>
<name>A0A0B2AH51_9MICC</name>
<dbReference type="STRING" id="1338436.LK10_18235"/>
<sequence length="201" mass="21979">MGRMGFFPPVSESGRTYPPQPQLPEWFAPPSLEMPAVVPLDVVLAQTDRVTLAVECARVYANGATLEVRCVRRRTDESDREWAAQAHDHPGMRLAGLADRTSLRFGILYPDGSKALTDAEPAWPIAEAPAPRAVLRHASGSGSGGEQNRTTELSLWLWPLPAPGPHRLVAEWQAADIGESSMEFDGALLRSAAERARPYWA</sequence>
<protein>
    <submittedName>
        <fullName evidence="1">Uncharacterized protein</fullName>
    </submittedName>
</protein>
<proteinExistence type="predicted"/>